<proteinExistence type="predicted"/>
<protein>
    <submittedName>
        <fullName evidence="1">40-residue YVTN family beta-propeller repeat protein</fullName>
    </submittedName>
</protein>
<dbReference type="SUPFAM" id="SSF51004">
    <property type="entry name" value="C-terminal (heme d1) domain of cytochrome cd1-nitrite reductase"/>
    <property type="match status" value="1"/>
</dbReference>
<dbReference type="AlphaFoldDB" id="E6PYX6"/>
<dbReference type="PANTHER" id="PTHR47197">
    <property type="entry name" value="PROTEIN NIRF"/>
    <property type="match status" value="1"/>
</dbReference>
<accession>E6PYX6</accession>
<evidence type="ECO:0000313" key="1">
    <source>
        <dbReference type="EMBL" id="CBI00135.1"/>
    </source>
</evidence>
<dbReference type="Gene3D" id="2.130.10.10">
    <property type="entry name" value="YVTN repeat-like/Quinoprotein amine dehydrogenase"/>
    <property type="match status" value="2"/>
</dbReference>
<dbReference type="EMBL" id="CABN01000097">
    <property type="protein sequence ID" value="CBI00135.1"/>
    <property type="molecule type" value="Genomic_DNA"/>
</dbReference>
<dbReference type="PANTHER" id="PTHR47197:SF3">
    <property type="entry name" value="DIHYDRO-HEME D1 DEHYDROGENASE"/>
    <property type="match status" value="1"/>
</dbReference>
<dbReference type="InterPro" id="IPR015943">
    <property type="entry name" value="WD40/YVTN_repeat-like_dom_sf"/>
</dbReference>
<comment type="caution">
    <text evidence="1">The sequence shown here is derived from an EMBL/GenBank/DDBJ whole genome shotgun (WGS) entry which is preliminary data.</text>
</comment>
<dbReference type="InterPro" id="IPR011048">
    <property type="entry name" value="Haem_d1_sf"/>
</dbReference>
<reference evidence="1" key="1">
    <citation type="submission" date="2009-10" db="EMBL/GenBank/DDBJ databases">
        <title>Diversity of trophic interactions inside an arsenic-rich microbial ecosystem.</title>
        <authorList>
            <person name="Bertin P.N."/>
            <person name="Heinrich-Salmeron A."/>
            <person name="Pelletier E."/>
            <person name="Goulhen-Chollet F."/>
            <person name="Arsene-Ploetze F."/>
            <person name="Gallien S."/>
            <person name="Calteau A."/>
            <person name="Vallenet D."/>
            <person name="Casiot C."/>
            <person name="Chane-Woon-Ming B."/>
            <person name="Giloteaux L."/>
            <person name="Barakat M."/>
            <person name="Bonnefoy V."/>
            <person name="Bruneel O."/>
            <person name="Chandler M."/>
            <person name="Cleiss J."/>
            <person name="Duran R."/>
            <person name="Elbaz-Poulichet F."/>
            <person name="Fonknechten N."/>
            <person name="Lauga B."/>
            <person name="Mornico D."/>
            <person name="Ortet P."/>
            <person name="Schaeffer C."/>
            <person name="Siguier P."/>
            <person name="Alexander Thil Smith A."/>
            <person name="Van Dorsselaer A."/>
            <person name="Weissenbach J."/>
            <person name="Medigue C."/>
            <person name="Le Paslier D."/>
        </authorList>
    </citation>
    <scope>NUCLEOTIDE SEQUENCE</scope>
</reference>
<dbReference type="InterPro" id="IPR051200">
    <property type="entry name" value="Host-pathogen_enzymatic-act"/>
</dbReference>
<gene>
    <name evidence="1" type="ORF">CARN3_1129</name>
</gene>
<organism evidence="1">
    <name type="scientific">mine drainage metagenome</name>
    <dbReference type="NCBI Taxonomy" id="410659"/>
    <lineage>
        <taxon>unclassified sequences</taxon>
        <taxon>metagenomes</taxon>
        <taxon>ecological metagenomes</taxon>
    </lineage>
</organism>
<name>E6PYX6_9ZZZZ</name>
<sequence>MHTKKWWLVAGSIVTFVILMMSGTAFAASAFSDGVSDSYKVIDKWKIGGNDGWDYMSVDPATRQIYVTRGNHVLAIDTATGKVVADITGFKGTHGVVFDTGGKLGYISDGGSNEVAVFDRRTHVVLVKIPTGANPDGLLYESFTKTVWAFNGHGKSATVIDTRTNKVLFAIPLSGKPEFPVSDGKGSVFVNIENKSVLAHIDAKSMKVLAEWPLAPCESPSGLAIDSIHEKLFSVCDGKIMAVTDGTSGKVVAIVAIGDGPDASAFDPQRKLVFSSNGEGVLTIVRQLTPEKYSVLANVPTQRSARTMALDEETGKVYLAAAQFGPRPIPTTTNPHPWPTILSGSFVVLVVGK</sequence>